<comment type="caution">
    <text evidence="2">The sequence shown here is derived from an EMBL/GenBank/DDBJ whole genome shotgun (WGS) entry which is preliminary data.</text>
</comment>
<reference evidence="3" key="1">
    <citation type="journal article" date="2019" name="Int. J. Syst. Evol. Microbiol.">
        <title>The Global Catalogue of Microorganisms (GCM) 10K type strain sequencing project: providing services to taxonomists for standard genome sequencing and annotation.</title>
        <authorList>
            <consortium name="The Broad Institute Genomics Platform"/>
            <consortium name="The Broad Institute Genome Sequencing Center for Infectious Disease"/>
            <person name="Wu L."/>
            <person name="Ma J."/>
        </authorList>
    </citation>
    <scope>NUCLEOTIDE SEQUENCE [LARGE SCALE GENOMIC DNA]</scope>
    <source>
        <strain evidence="3">JCM 4376</strain>
    </source>
</reference>
<proteinExistence type="predicted"/>
<protein>
    <submittedName>
        <fullName evidence="2">Uncharacterized protein</fullName>
    </submittedName>
</protein>
<name>A0ABQ2W417_9ACTN</name>
<feature type="region of interest" description="Disordered" evidence="1">
    <location>
        <begin position="86"/>
        <end position="111"/>
    </location>
</feature>
<evidence type="ECO:0000313" key="3">
    <source>
        <dbReference type="Proteomes" id="UP000660675"/>
    </source>
</evidence>
<evidence type="ECO:0000256" key="1">
    <source>
        <dbReference type="SAM" id="MobiDB-lite"/>
    </source>
</evidence>
<keyword evidence="3" id="KW-1185">Reference proteome</keyword>
<accession>A0ABQ2W417</accession>
<dbReference type="Proteomes" id="UP000660675">
    <property type="component" value="Unassembled WGS sequence"/>
</dbReference>
<evidence type="ECO:0000313" key="2">
    <source>
        <dbReference type="EMBL" id="GGV91719.1"/>
    </source>
</evidence>
<sequence>MPLFCPHFKKMQIVQNHQTDITGQHAVQHPPSELGGGPPRLSGVAEELQHGPVEILHSGIPGQPDPADGDPLVPLARERARLLDLPLMEVPGEGKHRGRLAQPRERVDGHSPLGLVPVLLVTVDDVP</sequence>
<gene>
    <name evidence="2" type="ORF">GCM10015535_50960</name>
</gene>
<dbReference type="EMBL" id="BMTF01000019">
    <property type="protein sequence ID" value="GGV91719.1"/>
    <property type="molecule type" value="Genomic_DNA"/>
</dbReference>
<organism evidence="2 3">
    <name type="scientific">Streptomyces gelaticus</name>
    <dbReference type="NCBI Taxonomy" id="285446"/>
    <lineage>
        <taxon>Bacteria</taxon>
        <taxon>Bacillati</taxon>
        <taxon>Actinomycetota</taxon>
        <taxon>Actinomycetes</taxon>
        <taxon>Kitasatosporales</taxon>
        <taxon>Streptomycetaceae</taxon>
        <taxon>Streptomyces</taxon>
    </lineage>
</organism>